<dbReference type="PANTHER" id="PTHR33048">
    <property type="entry name" value="PTH11-LIKE INTEGRAL MEMBRANE PROTEIN (AFU_ORTHOLOGUE AFUA_5G11245)"/>
    <property type="match status" value="1"/>
</dbReference>
<keyword evidence="2 7" id="KW-0812">Transmembrane</keyword>
<evidence type="ECO:0000259" key="8">
    <source>
        <dbReference type="Pfam" id="PF20684"/>
    </source>
</evidence>
<feature type="transmembrane region" description="Helical" evidence="7">
    <location>
        <begin position="25"/>
        <end position="46"/>
    </location>
</feature>
<name>A0A446BH52_9PEZI</name>
<evidence type="ECO:0000256" key="3">
    <source>
        <dbReference type="ARBA" id="ARBA00022989"/>
    </source>
</evidence>
<evidence type="ECO:0000256" key="2">
    <source>
        <dbReference type="ARBA" id="ARBA00022692"/>
    </source>
</evidence>
<dbReference type="GO" id="GO:0016020">
    <property type="term" value="C:membrane"/>
    <property type="evidence" value="ECO:0007669"/>
    <property type="project" value="UniProtKB-SubCell"/>
</dbReference>
<dbReference type="InterPro" id="IPR052337">
    <property type="entry name" value="SAT4-like"/>
</dbReference>
<evidence type="ECO:0000313" key="9">
    <source>
        <dbReference type="EMBL" id="SPQ21789.1"/>
    </source>
</evidence>
<evidence type="ECO:0000256" key="7">
    <source>
        <dbReference type="SAM" id="Phobius"/>
    </source>
</evidence>
<comment type="subcellular location">
    <subcellularLocation>
        <location evidence="1">Membrane</location>
        <topology evidence="1">Multi-pass membrane protein</topology>
    </subcellularLocation>
</comment>
<accession>A0A446BH52</accession>
<evidence type="ECO:0000313" key="10">
    <source>
        <dbReference type="Proteomes" id="UP000289323"/>
    </source>
</evidence>
<feature type="transmembrane region" description="Helical" evidence="7">
    <location>
        <begin position="140"/>
        <end position="161"/>
    </location>
</feature>
<reference evidence="9 10" key="1">
    <citation type="submission" date="2018-04" db="EMBL/GenBank/DDBJ databases">
        <authorList>
            <person name="Huttner S."/>
            <person name="Dainat J."/>
        </authorList>
    </citation>
    <scope>NUCLEOTIDE SEQUENCE [LARGE SCALE GENOMIC DNA]</scope>
</reference>
<dbReference type="EMBL" id="OUUZ01000008">
    <property type="protein sequence ID" value="SPQ21789.1"/>
    <property type="molecule type" value="Genomic_DNA"/>
</dbReference>
<feature type="transmembrane region" description="Helical" evidence="7">
    <location>
        <begin position="181"/>
        <end position="207"/>
    </location>
</feature>
<protein>
    <submittedName>
        <fullName evidence="9">691574ec-62b6-40cc-ac68-90660452d07b</fullName>
    </submittedName>
</protein>
<feature type="domain" description="Rhodopsin" evidence="8">
    <location>
        <begin position="42"/>
        <end position="283"/>
    </location>
</feature>
<feature type="transmembrane region" description="Helical" evidence="7">
    <location>
        <begin position="219"/>
        <end position="240"/>
    </location>
</feature>
<comment type="similarity">
    <text evidence="5">Belongs to the SAT4 family.</text>
</comment>
<dbReference type="PANTHER" id="PTHR33048:SF47">
    <property type="entry name" value="INTEGRAL MEMBRANE PROTEIN-RELATED"/>
    <property type="match status" value="1"/>
</dbReference>
<feature type="region of interest" description="Disordered" evidence="6">
    <location>
        <begin position="289"/>
        <end position="309"/>
    </location>
</feature>
<gene>
    <name evidence="9" type="ORF">TT172_LOCUS4208</name>
</gene>
<dbReference type="Pfam" id="PF20684">
    <property type="entry name" value="Fung_rhodopsin"/>
    <property type="match status" value="1"/>
</dbReference>
<sequence length="309" mass="34472">MPILPNLDQVAYMLEHIDDDLTPSIHISSAVTMAGATAAVILRFLARRATESGFGKDDYCLFLGYFFYMSYMIALEYDTHWGFGRHVIVVTDARALVIPSSTRIPRYVSISFYVFGMAAIKTSILLLYHRIFPSKTFRRALMVLGAFIFAWAMAAFFPSIFTCFPIESTWDFSIQGFCIDYGKVTLVIGVFNIVIDFVILGYPMPMLWRLQMPKRRKTLLSLAFAAGSIACIVSIARLFYAREVESTYDATWDSIYGAVLSGVEMCTAIVACCTVTYRPLIERVFDTGSTAKGSKASSGRHGGKHARQG</sequence>
<feature type="compositionally biased region" description="Low complexity" evidence="6">
    <location>
        <begin position="289"/>
        <end position="299"/>
    </location>
</feature>
<evidence type="ECO:0000256" key="5">
    <source>
        <dbReference type="ARBA" id="ARBA00038359"/>
    </source>
</evidence>
<feature type="transmembrane region" description="Helical" evidence="7">
    <location>
        <begin position="58"/>
        <end position="75"/>
    </location>
</feature>
<evidence type="ECO:0000256" key="1">
    <source>
        <dbReference type="ARBA" id="ARBA00004141"/>
    </source>
</evidence>
<feature type="transmembrane region" description="Helical" evidence="7">
    <location>
        <begin position="255"/>
        <end position="277"/>
    </location>
</feature>
<organism evidence="9 10">
    <name type="scientific">Thermothielavioides terrestris</name>
    <dbReference type="NCBI Taxonomy" id="2587410"/>
    <lineage>
        <taxon>Eukaryota</taxon>
        <taxon>Fungi</taxon>
        <taxon>Dikarya</taxon>
        <taxon>Ascomycota</taxon>
        <taxon>Pezizomycotina</taxon>
        <taxon>Sordariomycetes</taxon>
        <taxon>Sordariomycetidae</taxon>
        <taxon>Sordariales</taxon>
        <taxon>Chaetomiaceae</taxon>
        <taxon>Thermothielavioides</taxon>
    </lineage>
</organism>
<keyword evidence="4 7" id="KW-0472">Membrane</keyword>
<proteinExistence type="inferred from homology"/>
<dbReference type="Proteomes" id="UP000289323">
    <property type="component" value="Unassembled WGS sequence"/>
</dbReference>
<dbReference type="AlphaFoldDB" id="A0A446BH52"/>
<evidence type="ECO:0000256" key="6">
    <source>
        <dbReference type="SAM" id="MobiDB-lite"/>
    </source>
</evidence>
<keyword evidence="3 7" id="KW-1133">Transmembrane helix</keyword>
<evidence type="ECO:0000256" key="4">
    <source>
        <dbReference type="ARBA" id="ARBA00023136"/>
    </source>
</evidence>
<dbReference type="InterPro" id="IPR049326">
    <property type="entry name" value="Rhodopsin_dom_fungi"/>
</dbReference>
<feature type="transmembrane region" description="Helical" evidence="7">
    <location>
        <begin position="110"/>
        <end position="128"/>
    </location>
</feature>